<dbReference type="EMBL" id="QUSF01000357">
    <property type="protein sequence ID" value="RLV82850.1"/>
    <property type="molecule type" value="Genomic_DNA"/>
</dbReference>
<gene>
    <name evidence="2" type="ORF">DV515_00016578</name>
</gene>
<evidence type="ECO:0000313" key="3">
    <source>
        <dbReference type="Proteomes" id="UP000276834"/>
    </source>
</evidence>
<feature type="region of interest" description="Disordered" evidence="1">
    <location>
        <begin position="1"/>
        <end position="103"/>
    </location>
</feature>
<dbReference type="Proteomes" id="UP000276834">
    <property type="component" value="Unassembled WGS sequence"/>
</dbReference>
<accession>A0A3L8RRY8</accession>
<feature type="compositionally biased region" description="Acidic residues" evidence="1">
    <location>
        <begin position="1"/>
        <end position="10"/>
    </location>
</feature>
<reference evidence="2 3" key="1">
    <citation type="journal article" date="2018" name="Proc. R. Soc. B">
        <title>A non-coding region near Follistatin controls head colour polymorphism in the Gouldian finch.</title>
        <authorList>
            <person name="Toomey M.B."/>
            <person name="Marques C.I."/>
            <person name="Andrade P."/>
            <person name="Araujo P.M."/>
            <person name="Sabatino S."/>
            <person name="Gazda M.A."/>
            <person name="Afonso S."/>
            <person name="Lopes R.J."/>
            <person name="Corbo J.C."/>
            <person name="Carneiro M."/>
        </authorList>
    </citation>
    <scope>NUCLEOTIDE SEQUENCE [LARGE SCALE GENOMIC DNA]</scope>
    <source>
        <strain evidence="2">Red01</strain>
        <tissue evidence="2">Muscle</tissue>
    </source>
</reference>
<dbReference type="AlphaFoldDB" id="A0A3L8RRY8"/>
<sequence length="103" mass="11417">MDPAEQEEPGDPSADERQRLRDVRLPLRRVHLQGQTHQLHPATHALLPEEDGLGNPAQEAPLMPEKSWNSTDLDQKNPRIVLGTQPGNSGSCSSQTPPRIWGE</sequence>
<organism evidence="2 3">
    <name type="scientific">Chloebia gouldiae</name>
    <name type="common">Gouldian finch</name>
    <name type="synonym">Erythrura gouldiae</name>
    <dbReference type="NCBI Taxonomy" id="44316"/>
    <lineage>
        <taxon>Eukaryota</taxon>
        <taxon>Metazoa</taxon>
        <taxon>Chordata</taxon>
        <taxon>Craniata</taxon>
        <taxon>Vertebrata</taxon>
        <taxon>Euteleostomi</taxon>
        <taxon>Archelosauria</taxon>
        <taxon>Archosauria</taxon>
        <taxon>Dinosauria</taxon>
        <taxon>Saurischia</taxon>
        <taxon>Theropoda</taxon>
        <taxon>Coelurosauria</taxon>
        <taxon>Aves</taxon>
        <taxon>Neognathae</taxon>
        <taxon>Neoaves</taxon>
        <taxon>Telluraves</taxon>
        <taxon>Australaves</taxon>
        <taxon>Passeriformes</taxon>
        <taxon>Passeroidea</taxon>
        <taxon>Passeridae</taxon>
        <taxon>Chloebia</taxon>
    </lineage>
</organism>
<proteinExistence type="predicted"/>
<keyword evidence="3" id="KW-1185">Reference proteome</keyword>
<feature type="compositionally biased region" description="Polar residues" evidence="1">
    <location>
        <begin position="85"/>
        <end position="97"/>
    </location>
</feature>
<feature type="compositionally biased region" description="Basic and acidic residues" evidence="1">
    <location>
        <begin position="14"/>
        <end position="25"/>
    </location>
</feature>
<comment type="caution">
    <text evidence="2">The sequence shown here is derived from an EMBL/GenBank/DDBJ whole genome shotgun (WGS) entry which is preliminary data.</text>
</comment>
<evidence type="ECO:0000313" key="2">
    <source>
        <dbReference type="EMBL" id="RLV82850.1"/>
    </source>
</evidence>
<evidence type="ECO:0000256" key="1">
    <source>
        <dbReference type="SAM" id="MobiDB-lite"/>
    </source>
</evidence>
<name>A0A3L8RRY8_CHLGU</name>
<protein>
    <submittedName>
        <fullName evidence="2">Uncharacterized protein</fullName>
    </submittedName>
</protein>